<dbReference type="Proteomes" id="UP000006443">
    <property type="component" value="Unassembled WGS sequence"/>
</dbReference>
<protein>
    <submittedName>
        <fullName evidence="8">ABC-3 protein</fullName>
    </submittedName>
</protein>
<feature type="transmembrane region" description="Helical" evidence="7">
    <location>
        <begin position="91"/>
        <end position="112"/>
    </location>
</feature>
<feature type="transmembrane region" description="Helical" evidence="7">
    <location>
        <begin position="219"/>
        <end position="239"/>
    </location>
</feature>
<keyword evidence="5 7" id="KW-0472">Membrane</keyword>
<organism evidence="8 9">
    <name type="scientific">Dethiobacter alkaliphilus AHT 1</name>
    <dbReference type="NCBI Taxonomy" id="555088"/>
    <lineage>
        <taxon>Bacteria</taxon>
        <taxon>Bacillati</taxon>
        <taxon>Bacillota</taxon>
        <taxon>Dethiobacteria</taxon>
        <taxon>Dethiobacterales</taxon>
        <taxon>Dethiobacteraceae</taxon>
        <taxon>Dethiobacter</taxon>
    </lineage>
</organism>
<dbReference type="Pfam" id="PF00950">
    <property type="entry name" value="ABC-3"/>
    <property type="match status" value="1"/>
</dbReference>
<comment type="caution">
    <text evidence="8">The sequence shown here is derived from an EMBL/GenBank/DDBJ whole genome shotgun (WGS) entry which is preliminary data.</text>
</comment>
<dbReference type="InterPro" id="IPR001626">
    <property type="entry name" value="ABC_TroCD"/>
</dbReference>
<evidence type="ECO:0000256" key="4">
    <source>
        <dbReference type="ARBA" id="ARBA00022989"/>
    </source>
</evidence>
<feature type="transmembrane region" description="Helical" evidence="7">
    <location>
        <begin position="245"/>
        <end position="262"/>
    </location>
</feature>
<keyword evidence="6" id="KW-0813">Transport</keyword>
<keyword evidence="9" id="KW-1185">Reference proteome</keyword>
<sequence length="287" mass="30578">MLEFWSYAFMQRAFHAGFVVAILCPTIGIFLVLRRLSMIGEMFAHVSLAGVALGIFTGTYPLASALGLSLVAAGGLEALRRTYRIFGDLAIAIMISVGISLAVVLISLSQAFNADLFSYLFGSVIAISRADLFLIRVIGVAVLLFVFLMHKELFFIAFDEEAARASGVRVDLVNMLFVAATALTIAVAMRVVGILLVSSLITVPVAAGLQVGKSFRATILYSYLFALTSVLLGLVVAYYADLAPGGSIVLIAVGLFVAAALCRRLMGIGGKKFVNTATVETFEREGL</sequence>
<evidence type="ECO:0000256" key="5">
    <source>
        <dbReference type="ARBA" id="ARBA00023136"/>
    </source>
</evidence>
<evidence type="ECO:0000256" key="1">
    <source>
        <dbReference type="ARBA" id="ARBA00004141"/>
    </source>
</evidence>
<feature type="transmembrane region" description="Helical" evidence="7">
    <location>
        <begin position="170"/>
        <end position="188"/>
    </location>
</feature>
<dbReference type="SUPFAM" id="SSF81345">
    <property type="entry name" value="ABC transporter involved in vitamin B12 uptake, BtuC"/>
    <property type="match status" value="1"/>
</dbReference>
<keyword evidence="3 6" id="KW-0812">Transmembrane</keyword>
<gene>
    <name evidence="8" type="ORF">DealDRAFT_2519</name>
</gene>
<comment type="similarity">
    <text evidence="2 6">Belongs to the ABC-3 integral membrane protein family.</text>
</comment>
<dbReference type="EMBL" id="ACJM01000014">
    <property type="protein sequence ID" value="EEG76693.1"/>
    <property type="molecule type" value="Genomic_DNA"/>
</dbReference>
<dbReference type="GO" id="GO:0043190">
    <property type="term" value="C:ATP-binding cassette (ABC) transporter complex"/>
    <property type="evidence" value="ECO:0007669"/>
    <property type="project" value="InterPro"/>
</dbReference>
<dbReference type="Gene3D" id="1.10.3470.10">
    <property type="entry name" value="ABC transporter involved in vitamin B12 uptake, BtuC"/>
    <property type="match status" value="1"/>
</dbReference>
<dbReference type="InterPro" id="IPR037294">
    <property type="entry name" value="ABC_BtuC-like"/>
</dbReference>
<dbReference type="STRING" id="555088.DealDRAFT_2519"/>
<proteinExistence type="inferred from homology"/>
<dbReference type="CDD" id="cd06550">
    <property type="entry name" value="TM_ABC_iron-siderophores_like"/>
    <property type="match status" value="1"/>
</dbReference>
<comment type="subcellular location">
    <subcellularLocation>
        <location evidence="6">Cell membrane</location>
        <topology evidence="6">Multi-pass membrane protein</topology>
    </subcellularLocation>
    <subcellularLocation>
        <location evidence="1">Membrane</location>
        <topology evidence="1">Multi-pass membrane protein</topology>
    </subcellularLocation>
</comment>
<evidence type="ECO:0000256" key="6">
    <source>
        <dbReference type="RuleBase" id="RU003943"/>
    </source>
</evidence>
<reference evidence="8 9" key="1">
    <citation type="submission" date="2009-02" db="EMBL/GenBank/DDBJ databases">
        <title>Sequencing of the draft genome and assembly of Dethiobacter alkaliphilus AHT 1.</title>
        <authorList>
            <consortium name="US DOE Joint Genome Institute (JGI-PGF)"/>
            <person name="Lucas S."/>
            <person name="Copeland A."/>
            <person name="Lapidus A."/>
            <person name="Glavina del Rio T."/>
            <person name="Dalin E."/>
            <person name="Tice H."/>
            <person name="Bruce D."/>
            <person name="Goodwin L."/>
            <person name="Pitluck S."/>
            <person name="Larimer F."/>
            <person name="Land M.L."/>
            <person name="Hauser L."/>
            <person name="Muyzer G."/>
        </authorList>
    </citation>
    <scope>NUCLEOTIDE SEQUENCE [LARGE SCALE GENOMIC DNA]</scope>
    <source>
        <strain evidence="8 9">AHT 1</strain>
    </source>
</reference>
<accession>C0GJ60</accession>
<dbReference type="GO" id="GO:0010043">
    <property type="term" value="P:response to zinc ion"/>
    <property type="evidence" value="ECO:0007669"/>
    <property type="project" value="TreeGrafter"/>
</dbReference>
<keyword evidence="4 7" id="KW-1133">Transmembrane helix</keyword>
<dbReference type="OrthoDB" id="9778117at2"/>
<dbReference type="GO" id="GO:0055085">
    <property type="term" value="P:transmembrane transport"/>
    <property type="evidence" value="ECO:0007669"/>
    <property type="project" value="InterPro"/>
</dbReference>
<evidence type="ECO:0000313" key="8">
    <source>
        <dbReference type="EMBL" id="EEG76693.1"/>
    </source>
</evidence>
<evidence type="ECO:0000256" key="7">
    <source>
        <dbReference type="SAM" id="Phobius"/>
    </source>
</evidence>
<evidence type="ECO:0000256" key="2">
    <source>
        <dbReference type="ARBA" id="ARBA00008034"/>
    </source>
</evidence>
<dbReference type="eggNOG" id="COG1108">
    <property type="taxonomic scope" value="Bacteria"/>
</dbReference>
<evidence type="ECO:0000313" key="9">
    <source>
        <dbReference type="Proteomes" id="UP000006443"/>
    </source>
</evidence>
<feature type="transmembrane region" description="Helical" evidence="7">
    <location>
        <begin position="12"/>
        <end position="32"/>
    </location>
</feature>
<evidence type="ECO:0000256" key="3">
    <source>
        <dbReference type="ARBA" id="ARBA00022692"/>
    </source>
</evidence>
<feature type="transmembrane region" description="Helical" evidence="7">
    <location>
        <begin position="132"/>
        <end position="149"/>
    </location>
</feature>
<dbReference type="AlphaFoldDB" id="C0GJ60"/>
<name>C0GJ60_DETAL</name>
<dbReference type="PANTHER" id="PTHR30477">
    <property type="entry name" value="ABC-TRANSPORTER METAL-BINDING PROTEIN"/>
    <property type="match status" value="1"/>
</dbReference>
<dbReference type="PANTHER" id="PTHR30477:SF0">
    <property type="entry name" value="METAL TRANSPORT SYSTEM MEMBRANE PROTEIN TM_0125-RELATED"/>
    <property type="match status" value="1"/>
</dbReference>
<dbReference type="RefSeq" id="WP_008517990.1">
    <property type="nucleotide sequence ID" value="NZ_ACJM01000014.1"/>
</dbReference>